<feature type="compositionally biased region" description="Basic and acidic residues" evidence="3">
    <location>
        <begin position="383"/>
        <end position="407"/>
    </location>
</feature>
<dbReference type="PANTHER" id="PTHR43899">
    <property type="entry name" value="RH59310P"/>
    <property type="match status" value="1"/>
</dbReference>
<dbReference type="AlphaFoldDB" id="A0A914NDW0"/>
<sequence>MFSHFFSLILHELNRNCLLLIPLSYIIYRLTRTFLALLEAFLIYFVAPLFHTPNLDIYVNRWTAVSGGTDGIGKAYIFELAKLGLRKFILIGRSEIKLNAVKEEIESKYKNSCVETILFDFNNAIYPEYADKLRREFSQFNIGFALNSVGVGREFLERFGDRPEADRQLFRVNAFGAVEFISAVLPSMERYGGGQIVVLSSSQGFRPIPLLAAYSATKSFVSFISEAVDREYSTISVQCLTPALVATNMTYYKSGSLFVVTPEKFAKQAIGTLGLVKMTSGCFNHEIQLLIRHLFPWSLLKYLVMPIYWHHQRRMIKLHGNINSNNSSKTKFNSNTPQRISKIPTPTTTNIGEEMDALVAYGSDSENSDYGDELRQRRRSKSGGRDNEVKQKEIDTRMDDSDDDGSKAPRQHATADIDSSDTEFDGPAREDGEDSEDENEDIMEQEDEGMYRDM</sequence>
<dbReference type="SUPFAM" id="SSF51735">
    <property type="entry name" value="NAD(P)-binding Rossmann-fold domains"/>
    <property type="match status" value="1"/>
</dbReference>
<dbReference type="PRINTS" id="PR00081">
    <property type="entry name" value="GDHRDH"/>
</dbReference>
<keyword evidence="4" id="KW-1185">Reference proteome</keyword>
<evidence type="ECO:0000256" key="2">
    <source>
        <dbReference type="ARBA" id="ARBA00023002"/>
    </source>
</evidence>
<dbReference type="GO" id="GO:0005783">
    <property type="term" value="C:endoplasmic reticulum"/>
    <property type="evidence" value="ECO:0007669"/>
    <property type="project" value="TreeGrafter"/>
</dbReference>
<dbReference type="InterPro" id="IPR002347">
    <property type="entry name" value="SDR_fam"/>
</dbReference>
<dbReference type="WBParaSite" id="Minc3s04281g35920">
    <property type="protein sequence ID" value="Minc3s04281g35920"/>
    <property type="gene ID" value="Minc3s04281g35920"/>
</dbReference>
<reference evidence="5" key="1">
    <citation type="submission" date="2022-11" db="UniProtKB">
        <authorList>
            <consortium name="WormBaseParasite"/>
        </authorList>
    </citation>
    <scope>IDENTIFICATION</scope>
</reference>
<protein>
    <submittedName>
        <fullName evidence="5">Uncharacterized protein</fullName>
    </submittedName>
</protein>
<dbReference type="PANTHER" id="PTHR43899:SF13">
    <property type="entry name" value="RH59310P"/>
    <property type="match status" value="1"/>
</dbReference>
<name>A0A914NDW0_MELIC</name>
<dbReference type="Proteomes" id="UP000887563">
    <property type="component" value="Unplaced"/>
</dbReference>
<dbReference type="InterPro" id="IPR051019">
    <property type="entry name" value="VLCFA-Steroid_DH"/>
</dbReference>
<accession>A0A914NDW0</accession>
<dbReference type="Pfam" id="PF00106">
    <property type="entry name" value="adh_short"/>
    <property type="match status" value="1"/>
</dbReference>
<feature type="region of interest" description="Disordered" evidence="3">
    <location>
        <begin position="321"/>
        <end position="454"/>
    </location>
</feature>
<keyword evidence="2" id="KW-0560">Oxidoreductase</keyword>
<dbReference type="CDD" id="cd05356">
    <property type="entry name" value="17beta-HSD1_like_SDR_c"/>
    <property type="match status" value="1"/>
</dbReference>
<proteinExistence type="inferred from homology"/>
<dbReference type="GO" id="GO:0016491">
    <property type="term" value="F:oxidoreductase activity"/>
    <property type="evidence" value="ECO:0007669"/>
    <property type="project" value="UniProtKB-KW"/>
</dbReference>
<evidence type="ECO:0000256" key="1">
    <source>
        <dbReference type="ARBA" id="ARBA00006484"/>
    </source>
</evidence>
<dbReference type="InterPro" id="IPR036291">
    <property type="entry name" value="NAD(P)-bd_dom_sf"/>
</dbReference>
<organism evidence="4 5">
    <name type="scientific">Meloidogyne incognita</name>
    <name type="common">Southern root-knot nematode worm</name>
    <name type="synonym">Oxyuris incognita</name>
    <dbReference type="NCBI Taxonomy" id="6306"/>
    <lineage>
        <taxon>Eukaryota</taxon>
        <taxon>Metazoa</taxon>
        <taxon>Ecdysozoa</taxon>
        <taxon>Nematoda</taxon>
        <taxon>Chromadorea</taxon>
        <taxon>Rhabditida</taxon>
        <taxon>Tylenchina</taxon>
        <taxon>Tylenchomorpha</taxon>
        <taxon>Tylenchoidea</taxon>
        <taxon>Meloidogynidae</taxon>
        <taxon>Meloidogyninae</taxon>
        <taxon>Meloidogyne</taxon>
        <taxon>Meloidogyne incognita group</taxon>
    </lineage>
</organism>
<feature type="compositionally biased region" description="Acidic residues" evidence="3">
    <location>
        <begin position="431"/>
        <end position="448"/>
    </location>
</feature>
<evidence type="ECO:0000313" key="4">
    <source>
        <dbReference type="Proteomes" id="UP000887563"/>
    </source>
</evidence>
<evidence type="ECO:0000313" key="5">
    <source>
        <dbReference type="WBParaSite" id="Minc3s04281g35920"/>
    </source>
</evidence>
<dbReference type="Gene3D" id="3.40.50.720">
    <property type="entry name" value="NAD(P)-binding Rossmann-like Domain"/>
    <property type="match status" value="1"/>
</dbReference>
<comment type="similarity">
    <text evidence="1">Belongs to the short-chain dehydrogenases/reductases (SDR) family.</text>
</comment>
<feature type="compositionally biased region" description="Low complexity" evidence="3">
    <location>
        <begin position="321"/>
        <end position="336"/>
    </location>
</feature>
<evidence type="ECO:0000256" key="3">
    <source>
        <dbReference type="SAM" id="MobiDB-lite"/>
    </source>
</evidence>